<dbReference type="RefSeq" id="WP_138107821.1">
    <property type="nucleotide sequence ID" value="NZ_VBRA02000004.1"/>
</dbReference>
<reference evidence="1" key="1">
    <citation type="submission" date="2019-10" db="EMBL/GenBank/DDBJ databases">
        <title>Whole Genome Sequencing and Characterization of Texas Phoenix Palm Decline Phytoplasma Belongs to Lethal Yellowing (16SrIV) Group.</title>
        <authorList>
            <person name="Bao M."/>
        </authorList>
    </citation>
    <scope>NUCLEOTIDE SEQUENCE [LARGE SCALE GENOMIC DNA]</scope>
    <source>
        <strain evidence="1">ACPD</strain>
    </source>
</reference>
<accession>A0ABS5BI63</accession>
<protein>
    <submittedName>
        <fullName evidence="1">Uncharacterized protein</fullName>
    </submittedName>
</protein>
<sequence length="490" mass="58879">MFLYKKKNKKKYFFIFFYTFFVFLFPNNLLYASEGEEIEKENVCNFISAKIQKPNVIQISKKNNPDGILLEKKYVLNVKSIPDKYSLFSKKKSEEFQKYYFQVSVIDNKKKSLIKTDNVFLHVNAKIFLDSKENDQLVIKEKTEQFDIEFFVKNNNGIFESKFKQTNDEKKNFMQKIPYDVESQEIMIKVGHKFNVFGMESEIEKIPFSLSVDFDLVYNDNSICGKDYEKIKCVHLIDKINPLFSREEKLVQKLVDKKKFYLIKHILFPLQSQENIKKILKQFSNFKFYSKFEENILNHYKDNNSSDFIIFYINKQNDIKIFDINSLDNISNKFDFFKNFFDFVLKEKNIERIFILWNKKNYSPFDEKTFSNLHCKIFLPNVGCFYLCYPTSTILGSNKSYYNDFITRMHRKFNKEPNLNSFFISLKEPINLLEKIKQFEIQYEKCKLVSTTEDLLELDKDFYKLKFYFVEENNLGIKNNNLNFNNNEIE</sequence>
<dbReference type="Proteomes" id="UP001192346">
    <property type="component" value="Unassembled WGS sequence"/>
</dbReference>
<dbReference type="EMBL" id="VBRA02000004">
    <property type="protein sequence ID" value="MBP3059271.1"/>
    <property type="molecule type" value="Genomic_DNA"/>
</dbReference>
<name>A0ABS5BI63_9MOLU</name>
<proteinExistence type="predicted"/>
<organism evidence="1 2">
    <name type="scientific">Texas Phoenix palm phytoplasma</name>
    <dbReference type="NCBI Taxonomy" id="176709"/>
    <lineage>
        <taxon>Bacteria</taxon>
        <taxon>Bacillati</taxon>
        <taxon>Mycoplasmatota</taxon>
        <taxon>Mollicutes</taxon>
        <taxon>Acholeplasmatales</taxon>
        <taxon>Acholeplasmataceae</taxon>
        <taxon>Candidatus Phytoplasma</taxon>
        <taxon>16SrIV (Coconut lethal yellows group)</taxon>
    </lineage>
</organism>
<gene>
    <name evidence="1" type="ORF">FEF22_000515</name>
</gene>
<keyword evidence="2" id="KW-1185">Reference proteome</keyword>
<evidence type="ECO:0000313" key="1">
    <source>
        <dbReference type="EMBL" id="MBP3059271.1"/>
    </source>
</evidence>
<evidence type="ECO:0000313" key="2">
    <source>
        <dbReference type="Proteomes" id="UP001192346"/>
    </source>
</evidence>
<comment type="caution">
    <text evidence="1">The sequence shown here is derived from an EMBL/GenBank/DDBJ whole genome shotgun (WGS) entry which is preliminary data.</text>
</comment>